<dbReference type="SUPFAM" id="SSF64307">
    <property type="entry name" value="SirA-like"/>
    <property type="match status" value="1"/>
</dbReference>
<gene>
    <name evidence="3" type="ORF">ASZ90_020108</name>
</gene>
<accession>A0A0W8E1F9</accession>
<sequence length="72" mass="8090">MSVEIDVRGLSCPIPVVKTKSAMEKNPAETIVVLLETEVSKENVLRLAQNQGYASKVEQFQQEYRLVLEPSK</sequence>
<dbReference type="PANTHER" id="PTHR33279">
    <property type="entry name" value="SULFUR CARRIER PROTEIN YEDF-RELATED"/>
    <property type="match status" value="1"/>
</dbReference>
<protein>
    <recommendedName>
        <fullName evidence="2">UPF0033 domain-containing protein</fullName>
    </recommendedName>
</protein>
<dbReference type="InterPro" id="IPR036868">
    <property type="entry name" value="TusA-like_sf"/>
</dbReference>
<evidence type="ECO:0000256" key="1">
    <source>
        <dbReference type="ARBA" id="ARBA00008984"/>
    </source>
</evidence>
<comment type="caution">
    <text evidence="3">The sequence shown here is derived from an EMBL/GenBank/DDBJ whole genome shotgun (WGS) entry which is preliminary data.</text>
</comment>
<dbReference type="Gene3D" id="3.30.110.40">
    <property type="entry name" value="TusA-like domain"/>
    <property type="match status" value="1"/>
</dbReference>
<dbReference type="CDD" id="cd03421">
    <property type="entry name" value="SirA_like_N"/>
    <property type="match status" value="1"/>
</dbReference>
<feature type="domain" description="UPF0033" evidence="2">
    <location>
        <begin position="4"/>
        <end position="68"/>
    </location>
</feature>
<reference evidence="3" key="1">
    <citation type="journal article" date="2015" name="Proc. Natl. Acad. Sci. U.S.A.">
        <title>Networks of energetic and metabolic interactions define dynamics in microbial communities.</title>
        <authorList>
            <person name="Embree M."/>
            <person name="Liu J.K."/>
            <person name="Al-Bassam M.M."/>
            <person name="Zengler K."/>
        </authorList>
    </citation>
    <scope>NUCLEOTIDE SEQUENCE</scope>
</reference>
<proteinExistence type="inferred from homology"/>
<name>A0A0W8E1F9_9ZZZZ</name>
<comment type="similarity">
    <text evidence="1">Belongs to the sulfur carrier protein TusA family.</text>
</comment>
<dbReference type="AlphaFoldDB" id="A0A0W8E1F9"/>
<organism evidence="3">
    <name type="scientific">hydrocarbon metagenome</name>
    <dbReference type="NCBI Taxonomy" id="938273"/>
    <lineage>
        <taxon>unclassified sequences</taxon>
        <taxon>metagenomes</taxon>
        <taxon>ecological metagenomes</taxon>
    </lineage>
</organism>
<dbReference type="InterPro" id="IPR001455">
    <property type="entry name" value="TusA-like"/>
</dbReference>
<dbReference type="PANTHER" id="PTHR33279:SF6">
    <property type="entry name" value="SULFUR CARRIER PROTEIN YEDF-RELATED"/>
    <property type="match status" value="1"/>
</dbReference>
<evidence type="ECO:0000313" key="3">
    <source>
        <dbReference type="EMBL" id="KUG02476.1"/>
    </source>
</evidence>
<dbReference type="EMBL" id="LNQE01001918">
    <property type="protein sequence ID" value="KUG02476.1"/>
    <property type="molecule type" value="Genomic_DNA"/>
</dbReference>
<evidence type="ECO:0000259" key="2">
    <source>
        <dbReference type="Pfam" id="PF01206"/>
    </source>
</evidence>
<dbReference type="Pfam" id="PF01206">
    <property type="entry name" value="TusA"/>
    <property type="match status" value="1"/>
</dbReference>